<sequence length="374" mass="43087">MGYPETHSLNTSVRGHTRNRTPCKITAAMHIELLPSELVTDIFLALPTISSVIALSSTCHRFRQVFTSSKRLLILSQAAENEFGPTQDIIQMVTHNASQPAHLRRTVPLSFALIRSIVKVGRVATKWEAVYPSKKWKSDFENRRSISDDERLRLRRALYRLWLFSRAFHDGTTLRWMRSIPTLQHERTLLLRNFNSVELAEMLDVHNMLRDTISNNICPSNGTVNRKFQKRFPNSNHQLIFNTHLNFPPPSSFVQDGAYHCSEVAASKWHNKYVPTANHEPGAEGWGDDILHYYVIEDMLKLDPEQLMFLKENAPFKRQVEDYIRSQGDWFDNNGETFVQTLQQVIHDRGQEMDEFKDAIEDGDLGVALKEGIV</sequence>
<evidence type="ECO:0000313" key="2">
    <source>
        <dbReference type="EMBL" id="THV66496.1"/>
    </source>
</evidence>
<accession>A0A4S8S8A9</accession>
<dbReference type="PROSITE" id="PS50181">
    <property type="entry name" value="FBOX"/>
    <property type="match status" value="1"/>
</dbReference>
<dbReference type="CDD" id="cd09917">
    <property type="entry name" value="F-box_SF"/>
    <property type="match status" value="1"/>
</dbReference>
<dbReference type="EMBL" id="QZAF01000519">
    <property type="protein sequence ID" value="THV66496.1"/>
    <property type="molecule type" value="Genomic_DNA"/>
</dbReference>
<dbReference type="InterPro" id="IPR001810">
    <property type="entry name" value="F-box_dom"/>
</dbReference>
<evidence type="ECO:0000259" key="1">
    <source>
        <dbReference type="PROSITE" id="PS50181"/>
    </source>
</evidence>
<dbReference type="SUPFAM" id="SSF81383">
    <property type="entry name" value="F-box domain"/>
    <property type="match status" value="1"/>
</dbReference>
<dbReference type="Pfam" id="PF00646">
    <property type="entry name" value="F-box"/>
    <property type="match status" value="1"/>
</dbReference>
<dbReference type="AlphaFoldDB" id="A0A4S8S8A9"/>
<proteinExistence type="predicted"/>
<reference evidence="2 3" key="1">
    <citation type="submission" date="2018-10" db="EMBL/GenBank/DDBJ databases">
        <title>Fifty Aureobasidium pullulans genomes reveal a recombining polyextremotolerant generalist.</title>
        <authorList>
            <person name="Gostincar C."/>
            <person name="Turk M."/>
            <person name="Zajc J."/>
            <person name="Gunde-Cimerman N."/>
        </authorList>
    </citation>
    <scope>NUCLEOTIDE SEQUENCE [LARGE SCALE GENOMIC DNA]</scope>
    <source>
        <strain evidence="2 3">EXF-11900</strain>
    </source>
</reference>
<dbReference type="Proteomes" id="UP000304951">
    <property type="component" value="Unassembled WGS sequence"/>
</dbReference>
<organism evidence="2 3">
    <name type="scientific">Aureobasidium pullulans</name>
    <name type="common">Black yeast</name>
    <name type="synonym">Pullularia pullulans</name>
    <dbReference type="NCBI Taxonomy" id="5580"/>
    <lineage>
        <taxon>Eukaryota</taxon>
        <taxon>Fungi</taxon>
        <taxon>Dikarya</taxon>
        <taxon>Ascomycota</taxon>
        <taxon>Pezizomycotina</taxon>
        <taxon>Dothideomycetes</taxon>
        <taxon>Dothideomycetidae</taxon>
        <taxon>Dothideales</taxon>
        <taxon>Saccotheciaceae</taxon>
        <taxon>Aureobasidium</taxon>
    </lineage>
</organism>
<comment type="caution">
    <text evidence="2">The sequence shown here is derived from an EMBL/GenBank/DDBJ whole genome shotgun (WGS) entry which is preliminary data.</text>
</comment>
<gene>
    <name evidence="2" type="ORF">D6D28_08314</name>
</gene>
<protein>
    <recommendedName>
        <fullName evidence="1">F-box domain-containing protein</fullName>
    </recommendedName>
</protein>
<dbReference type="InterPro" id="IPR036047">
    <property type="entry name" value="F-box-like_dom_sf"/>
</dbReference>
<name>A0A4S8S8A9_AURPU</name>
<evidence type="ECO:0000313" key="3">
    <source>
        <dbReference type="Proteomes" id="UP000304951"/>
    </source>
</evidence>
<feature type="domain" description="F-box" evidence="1">
    <location>
        <begin position="28"/>
        <end position="75"/>
    </location>
</feature>